<evidence type="ECO:0000259" key="3">
    <source>
        <dbReference type="PROSITE" id="PS50209"/>
    </source>
</evidence>
<dbReference type="GO" id="GO:0070059">
    <property type="term" value="P:intrinsic apoptotic signaling pathway in response to endoplasmic reticulum stress"/>
    <property type="evidence" value="ECO:0007669"/>
    <property type="project" value="TreeGrafter"/>
</dbReference>
<protein>
    <recommendedName>
        <fullName evidence="6">Protein kinase domain-containing protein</fullName>
    </recommendedName>
</protein>
<dbReference type="GO" id="GO:0005524">
    <property type="term" value="F:ATP binding"/>
    <property type="evidence" value="ECO:0007669"/>
    <property type="project" value="InterPro"/>
</dbReference>
<dbReference type="InterPro" id="IPR008271">
    <property type="entry name" value="Ser/Thr_kinase_AS"/>
</dbReference>
<feature type="compositionally biased region" description="Basic and acidic residues" evidence="1">
    <location>
        <begin position="96"/>
        <end position="115"/>
    </location>
</feature>
<evidence type="ECO:0000256" key="1">
    <source>
        <dbReference type="SAM" id="MobiDB-lite"/>
    </source>
</evidence>
<dbReference type="GO" id="GO:0036498">
    <property type="term" value="P:IRE1-mediated unfolded protein response"/>
    <property type="evidence" value="ECO:0007669"/>
    <property type="project" value="TreeGrafter"/>
</dbReference>
<dbReference type="InterPro" id="IPR011009">
    <property type="entry name" value="Kinase-like_dom_sf"/>
</dbReference>
<dbReference type="PROSITE" id="PS50209">
    <property type="entry name" value="CARD"/>
    <property type="match status" value="1"/>
</dbReference>
<dbReference type="Proteomes" id="UP000327468">
    <property type="component" value="Chromosome 27"/>
</dbReference>
<dbReference type="PROSITE" id="PS50011">
    <property type="entry name" value="PROTEIN_KINASE_DOM"/>
    <property type="match status" value="1"/>
</dbReference>
<gene>
    <name evidence="4" type="ORF">PHYPO_G00163170</name>
</gene>
<feature type="domain" description="CARD" evidence="3">
    <location>
        <begin position="6"/>
        <end position="73"/>
    </location>
</feature>
<name>A0A5N5JYK1_PANHP</name>
<dbReference type="InterPro" id="IPR000719">
    <property type="entry name" value="Prot_kinase_dom"/>
</dbReference>
<evidence type="ECO:0000259" key="2">
    <source>
        <dbReference type="PROSITE" id="PS50011"/>
    </source>
</evidence>
<dbReference type="GO" id="GO:0051082">
    <property type="term" value="F:unfolded protein binding"/>
    <property type="evidence" value="ECO:0007669"/>
    <property type="project" value="TreeGrafter"/>
</dbReference>
<comment type="caution">
    <text evidence="4">The sequence shown here is derived from an EMBL/GenBank/DDBJ whole genome shotgun (WGS) entry which is preliminary data.</text>
</comment>
<dbReference type="InterPro" id="IPR011029">
    <property type="entry name" value="DEATH-like_dom_sf"/>
</dbReference>
<organism evidence="4 5">
    <name type="scientific">Pangasianodon hypophthalmus</name>
    <name type="common">Striped catfish</name>
    <name type="synonym">Helicophagus hypophthalmus</name>
    <dbReference type="NCBI Taxonomy" id="310915"/>
    <lineage>
        <taxon>Eukaryota</taxon>
        <taxon>Metazoa</taxon>
        <taxon>Chordata</taxon>
        <taxon>Craniata</taxon>
        <taxon>Vertebrata</taxon>
        <taxon>Euteleostomi</taxon>
        <taxon>Actinopterygii</taxon>
        <taxon>Neopterygii</taxon>
        <taxon>Teleostei</taxon>
        <taxon>Ostariophysi</taxon>
        <taxon>Siluriformes</taxon>
        <taxon>Pangasiidae</taxon>
        <taxon>Pangasianodon</taxon>
    </lineage>
</organism>
<evidence type="ECO:0008006" key="6">
    <source>
        <dbReference type="Google" id="ProtNLM"/>
    </source>
</evidence>
<dbReference type="PANTHER" id="PTHR13954:SF28">
    <property type="match status" value="1"/>
</dbReference>
<feature type="domain" description="Protein kinase" evidence="2">
    <location>
        <begin position="146"/>
        <end position="397"/>
    </location>
</feature>
<dbReference type="Gene3D" id="1.10.510.10">
    <property type="entry name" value="Transferase(Phosphotransferase) domain 1"/>
    <property type="match status" value="1"/>
</dbReference>
<dbReference type="GO" id="GO:1990604">
    <property type="term" value="C:IRE1-TRAF2-ASK1 complex"/>
    <property type="evidence" value="ECO:0007669"/>
    <property type="project" value="TreeGrafter"/>
</dbReference>
<dbReference type="SMART" id="SM00220">
    <property type="entry name" value="S_TKc"/>
    <property type="match status" value="1"/>
</dbReference>
<dbReference type="GO" id="GO:0042981">
    <property type="term" value="P:regulation of apoptotic process"/>
    <property type="evidence" value="ECO:0007669"/>
    <property type="project" value="InterPro"/>
</dbReference>
<dbReference type="Pfam" id="PF00069">
    <property type="entry name" value="Pkinase"/>
    <property type="match status" value="1"/>
</dbReference>
<proteinExistence type="predicted"/>
<dbReference type="SUPFAM" id="SSF47986">
    <property type="entry name" value="DEATH domain"/>
    <property type="match status" value="1"/>
</dbReference>
<accession>A0A5N5JYK1</accession>
<dbReference type="SUPFAM" id="SSF56112">
    <property type="entry name" value="Protein kinase-like (PK-like)"/>
    <property type="match status" value="1"/>
</dbReference>
<evidence type="ECO:0000313" key="5">
    <source>
        <dbReference type="Proteomes" id="UP000327468"/>
    </source>
</evidence>
<dbReference type="GO" id="GO:0004521">
    <property type="term" value="F:RNA endonuclease activity"/>
    <property type="evidence" value="ECO:0007669"/>
    <property type="project" value="InterPro"/>
</dbReference>
<dbReference type="GO" id="GO:0004674">
    <property type="term" value="F:protein serine/threonine kinase activity"/>
    <property type="evidence" value="ECO:0007669"/>
    <property type="project" value="InterPro"/>
</dbReference>
<reference evidence="4 5" key="1">
    <citation type="submission" date="2019-06" db="EMBL/GenBank/DDBJ databases">
        <title>A chromosome-scale genome assembly of the striped catfish, Pangasianodon hypophthalmus.</title>
        <authorList>
            <person name="Wen M."/>
            <person name="Zahm M."/>
            <person name="Roques C."/>
            <person name="Cabau C."/>
            <person name="Klopp C."/>
            <person name="Donnadieu C."/>
            <person name="Jouanno E."/>
            <person name="Avarre J.-C."/>
            <person name="Campet M."/>
            <person name="Ha T.T.T."/>
            <person name="Dugue R."/>
            <person name="Lampietro C."/>
            <person name="Louis A."/>
            <person name="Herpin A."/>
            <person name="Echchiki A."/>
            <person name="Berthelot C."/>
            <person name="Parey E."/>
            <person name="Roest-Crollius H."/>
            <person name="Braasch I."/>
            <person name="Postlethwait J."/>
            <person name="Bobe J."/>
            <person name="Montfort J."/>
            <person name="Bouchez O."/>
            <person name="Begum T."/>
            <person name="Schartl M."/>
            <person name="Guiguen Y."/>
        </authorList>
    </citation>
    <scope>NUCLEOTIDE SEQUENCE [LARGE SCALE GENOMIC DNA]</scope>
    <source>
        <strain evidence="4 5">Indonesia</strain>
        <tissue evidence="4">Blood</tissue>
    </source>
</reference>
<dbReference type="AlphaFoldDB" id="A0A5N5JYK1"/>
<dbReference type="EMBL" id="VFJC01000028">
    <property type="protein sequence ID" value="KAB5522763.1"/>
    <property type="molecule type" value="Genomic_DNA"/>
</dbReference>
<dbReference type="InterPro" id="IPR045133">
    <property type="entry name" value="IRE1/2-like"/>
</dbReference>
<dbReference type="PROSITE" id="PS00108">
    <property type="entry name" value="PROTEIN_KINASE_ST"/>
    <property type="match status" value="1"/>
</dbReference>
<dbReference type="PANTHER" id="PTHR13954">
    <property type="entry name" value="IRE1-RELATED"/>
    <property type="match status" value="1"/>
</dbReference>
<sequence>MQRMAEEQRCAAFIDDMRDELIQKFHSVMPLADKLLQMKHIDQEAYADISVQSTNQNKMRELYKSLNNAASKAAFYEALRHLDFYLFKDLEEKYSRKGSQRADNETGTNLKERWQKNSKKHRTKFEDLLKDPELESLGNGKLFLCAKSEYKIGSGAEGTHVYIGMRDDGTEVAVKRMIKDNHKQLKDEMNILRDPKLEHKNIVKYLDFTEDRHFDYLCLQLCEYDFEDYKKTKELDQDALKKVTNEVLLGLQALHNAGIIHRDLKPSNILIDVEGNVRLADFGISRFVNQGASTVHTSRAGTRGWEATEILKGKADGRCGYKTSTDIQVAGMLGYYILSGGNHPFGTSYEVEDNIRKGNYQLDERTDVEAKDLIEKMIAHEPQDRLSVKEAVEHPYFWNDDG</sequence>
<dbReference type="Gene3D" id="1.10.533.10">
    <property type="entry name" value="Death Domain, Fas"/>
    <property type="match status" value="1"/>
</dbReference>
<dbReference type="InterPro" id="IPR001315">
    <property type="entry name" value="CARD"/>
</dbReference>
<feature type="region of interest" description="Disordered" evidence="1">
    <location>
        <begin position="96"/>
        <end position="116"/>
    </location>
</feature>
<evidence type="ECO:0000313" key="4">
    <source>
        <dbReference type="EMBL" id="KAB5522763.1"/>
    </source>
</evidence>
<keyword evidence="5" id="KW-1185">Reference proteome</keyword>
<dbReference type="Pfam" id="PF00619">
    <property type="entry name" value="CARD"/>
    <property type="match status" value="1"/>
</dbReference>